<feature type="chain" id="PRO_5044223659" evidence="4">
    <location>
        <begin position="25"/>
        <end position="289"/>
    </location>
</feature>
<dbReference type="PANTHER" id="PTHR30329">
    <property type="entry name" value="STATOR ELEMENT OF FLAGELLAR MOTOR COMPLEX"/>
    <property type="match status" value="1"/>
</dbReference>
<keyword evidence="2 3" id="KW-0472">Membrane</keyword>
<organism evidence="6">
    <name type="scientific">Salinispirillum sp. LH 10-3-1</name>
    <dbReference type="NCBI Taxonomy" id="2952525"/>
    <lineage>
        <taxon>Bacteria</taxon>
        <taxon>Pseudomonadati</taxon>
        <taxon>Pseudomonadota</taxon>
        <taxon>Gammaproteobacteria</taxon>
        <taxon>Oceanospirillales</taxon>
        <taxon>Saccharospirillaceae</taxon>
        <taxon>Salinispirillum</taxon>
    </lineage>
</organism>
<feature type="domain" description="OmpA-like" evidence="5">
    <location>
        <begin position="172"/>
        <end position="289"/>
    </location>
</feature>
<dbReference type="InterPro" id="IPR041544">
    <property type="entry name" value="MotY_N"/>
</dbReference>
<dbReference type="InterPro" id="IPR006665">
    <property type="entry name" value="OmpA-like"/>
</dbReference>
<evidence type="ECO:0000313" key="6">
    <source>
        <dbReference type="EMBL" id="WLD58808.1"/>
    </source>
</evidence>
<dbReference type="CDD" id="cd07185">
    <property type="entry name" value="OmpA_C-like"/>
    <property type="match status" value="1"/>
</dbReference>
<comment type="subcellular location">
    <subcellularLocation>
        <location evidence="1">Cell outer membrane</location>
    </subcellularLocation>
</comment>
<sequence>MKLLKRTITAAALTALGLHSPVAAVEFGAGLHNTQWELYGDVFGCYFVQPVPRYGRAVFYHEAGEDVRFYLETNNNRMQPGQAALAIEAPSWRASAMTSDLGYVRVADTMRPITVEPQRTFRMMAELDAGMSPAFTRQGRGLVEPIRVKLSPVNFRQHWDEYQDCVSRLLPVNFGQIERTRLMYPPDVDSLSPQARATLNNIALYVAADPSVVAIYIDGHSDNRNTRYDSRRLSERRALRVLDYLVDRGVDPQLMLVDYHGDRYPVGNNNTAAGRAENRRTTLRLERLD</sequence>
<dbReference type="PROSITE" id="PS51123">
    <property type="entry name" value="OMPA_2"/>
    <property type="match status" value="1"/>
</dbReference>
<dbReference type="EMBL" id="CP101717">
    <property type="protein sequence ID" value="WLD58808.1"/>
    <property type="molecule type" value="Genomic_DNA"/>
</dbReference>
<keyword evidence="4" id="KW-0732">Signal</keyword>
<dbReference type="Pfam" id="PF00691">
    <property type="entry name" value="OmpA"/>
    <property type="match status" value="1"/>
</dbReference>
<evidence type="ECO:0000256" key="1">
    <source>
        <dbReference type="ARBA" id="ARBA00004442"/>
    </source>
</evidence>
<evidence type="ECO:0000256" key="3">
    <source>
        <dbReference type="PROSITE-ProRule" id="PRU00473"/>
    </source>
</evidence>
<dbReference type="InterPro" id="IPR006664">
    <property type="entry name" value="OMP_bac"/>
</dbReference>
<protein>
    <submittedName>
        <fullName evidence="6">OmpA family protein</fullName>
    </submittedName>
</protein>
<accession>A0AB38YHM8</accession>
<dbReference type="SUPFAM" id="SSF103088">
    <property type="entry name" value="OmpA-like"/>
    <property type="match status" value="1"/>
</dbReference>
<dbReference type="PANTHER" id="PTHR30329:SF17">
    <property type="entry name" value="LIPOPROTEIN YFIB-RELATED"/>
    <property type="match status" value="1"/>
</dbReference>
<dbReference type="InterPro" id="IPR050330">
    <property type="entry name" value="Bact_OuterMem_StrucFunc"/>
</dbReference>
<dbReference type="PRINTS" id="PR01021">
    <property type="entry name" value="OMPADOMAIN"/>
</dbReference>
<evidence type="ECO:0000256" key="4">
    <source>
        <dbReference type="SAM" id="SignalP"/>
    </source>
</evidence>
<dbReference type="Pfam" id="PF18393">
    <property type="entry name" value="MotY_N"/>
    <property type="match status" value="1"/>
</dbReference>
<dbReference type="AlphaFoldDB" id="A0AB38YHM8"/>
<dbReference type="RefSeq" id="WP_304996094.1">
    <property type="nucleotide sequence ID" value="NZ_CP101717.1"/>
</dbReference>
<evidence type="ECO:0000256" key="2">
    <source>
        <dbReference type="ARBA" id="ARBA00023136"/>
    </source>
</evidence>
<feature type="signal peptide" evidence="4">
    <location>
        <begin position="1"/>
        <end position="24"/>
    </location>
</feature>
<dbReference type="Gene3D" id="3.30.1330.60">
    <property type="entry name" value="OmpA-like domain"/>
    <property type="match status" value="1"/>
</dbReference>
<dbReference type="InterPro" id="IPR036737">
    <property type="entry name" value="OmpA-like_sf"/>
</dbReference>
<name>A0AB38YHM8_9GAMM</name>
<gene>
    <name evidence="6" type="ORF">NFC81_03185</name>
</gene>
<dbReference type="Gene3D" id="2.60.40.2540">
    <property type="match status" value="1"/>
</dbReference>
<evidence type="ECO:0000259" key="5">
    <source>
        <dbReference type="PROSITE" id="PS51123"/>
    </source>
</evidence>
<dbReference type="GO" id="GO:0009279">
    <property type="term" value="C:cell outer membrane"/>
    <property type="evidence" value="ECO:0007669"/>
    <property type="project" value="UniProtKB-SubCell"/>
</dbReference>
<dbReference type="PRINTS" id="PR01023">
    <property type="entry name" value="NAFLGMOTY"/>
</dbReference>
<proteinExistence type="predicted"/>
<reference evidence="6" key="1">
    <citation type="submission" date="2022-07" db="EMBL/GenBank/DDBJ databases">
        <title>Complete genome sequence of Salinispirillum sp. LH10-3-1 capable of multiple carbohydrate inversion isolated from a soda lake.</title>
        <authorList>
            <person name="Liu J."/>
            <person name="Zhai Y."/>
            <person name="Zhang H."/>
            <person name="Yang H."/>
            <person name="Qu J."/>
            <person name="Li J."/>
        </authorList>
    </citation>
    <scope>NUCLEOTIDE SEQUENCE</scope>
    <source>
        <strain evidence="6">LH 10-3-1</strain>
    </source>
</reference>